<protein>
    <recommendedName>
        <fullName evidence="1">DUF7918 domain-containing protein</fullName>
    </recommendedName>
</protein>
<reference evidence="2" key="1">
    <citation type="submission" date="2020-11" db="EMBL/GenBank/DDBJ databases">
        <authorList>
            <consortium name="DOE Joint Genome Institute"/>
            <person name="Ahrendt S."/>
            <person name="Riley R."/>
            <person name="Andreopoulos W."/>
            <person name="Labutti K."/>
            <person name="Pangilinan J."/>
            <person name="Ruiz-Duenas F.J."/>
            <person name="Barrasa J.M."/>
            <person name="Sanchez-Garcia M."/>
            <person name="Camarero S."/>
            <person name="Miyauchi S."/>
            <person name="Serrano A."/>
            <person name="Linde D."/>
            <person name="Babiker R."/>
            <person name="Drula E."/>
            <person name="Ayuso-Fernandez I."/>
            <person name="Pacheco R."/>
            <person name="Padilla G."/>
            <person name="Ferreira P."/>
            <person name="Barriuso J."/>
            <person name="Kellner H."/>
            <person name="Castanera R."/>
            <person name="Alfaro M."/>
            <person name="Ramirez L."/>
            <person name="Pisabarro A.G."/>
            <person name="Kuo A."/>
            <person name="Tritt A."/>
            <person name="Lipzen A."/>
            <person name="He G."/>
            <person name="Yan M."/>
            <person name="Ng V."/>
            <person name="Cullen D."/>
            <person name="Martin F."/>
            <person name="Rosso M.-N."/>
            <person name="Henrissat B."/>
            <person name="Hibbett D."/>
            <person name="Martinez A.T."/>
            <person name="Grigoriev I.V."/>
        </authorList>
    </citation>
    <scope>NUCLEOTIDE SEQUENCE</scope>
    <source>
        <strain evidence="2">AH 40177</strain>
    </source>
</reference>
<name>A0A9P5P9C3_9AGAR</name>
<dbReference type="OrthoDB" id="3364132at2759"/>
<sequence>MVLFLDEFSAWVTIDGQELQEYRPQHKPKKNLLACWIASVAGKNFQIHWRDSKRHTATDGHCRIDGNPCGGKVISCDADKPAFAIKSYMRTGPTTLKPFKFSDVQLTGTSNI</sequence>
<organism evidence="2 3">
    <name type="scientific">Rhodocollybia butyracea</name>
    <dbReference type="NCBI Taxonomy" id="206335"/>
    <lineage>
        <taxon>Eukaryota</taxon>
        <taxon>Fungi</taxon>
        <taxon>Dikarya</taxon>
        <taxon>Basidiomycota</taxon>
        <taxon>Agaricomycotina</taxon>
        <taxon>Agaricomycetes</taxon>
        <taxon>Agaricomycetidae</taxon>
        <taxon>Agaricales</taxon>
        <taxon>Marasmiineae</taxon>
        <taxon>Omphalotaceae</taxon>
        <taxon>Rhodocollybia</taxon>
    </lineage>
</organism>
<gene>
    <name evidence="2" type="ORF">BDP27DRAFT_1239749</name>
</gene>
<keyword evidence="3" id="KW-1185">Reference proteome</keyword>
<proteinExistence type="predicted"/>
<evidence type="ECO:0000259" key="1">
    <source>
        <dbReference type="Pfam" id="PF25534"/>
    </source>
</evidence>
<feature type="domain" description="DUF7918" evidence="1">
    <location>
        <begin position="11"/>
        <end position="107"/>
    </location>
</feature>
<accession>A0A9P5P9C3</accession>
<comment type="caution">
    <text evidence="2">The sequence shown here is derived from an EMBL/GenBank/DDBJ whole genome shotgun (WGS) entry which is preliminary data.</text>
</comment>
<dbReference type="AlphaFoldDB" id="A0A9P5P9C3"/>
<dbReference type="InterPro" id="IPR057678">
    <property type="entry name" value="DUF7918"/>
</dbReference>
<evidence type="ECO:0000313" key="3">
    <source>
        <dbReference type="Proteomes" id="UP000772434"/>
    </source>
</evidence>
<dbReference type="EMBL" id="JADNRY010000335">
    <property type="protein sequence ID" value="KAF9058942.1"/>
    <property type="molecule type" value="Genomic_DNA"/>
</dbReference>
<dbReference type="Pfam" id="PF25534">
    <property type="entry name" value="DUF7918"/>
    <property type="match status" value="1"/>
</dbReference>
<evidence type="ECO:0000313" key="2">
    <source>
        <dbReference type="EMBL" id="KAF9058942.1"/>
    </source>
</evidence>
<dbReference type="Proteomes" id="UP000772434">
    <property type="component" value="Unassembled WGS sequence"/>
</dbReference>